<dbReference type="InterPro" id="IPR022776">
    <property type="entry name" value="TRM13/UPF0224_CHHC_Znf_dom"/>
</dbReference>
<dbReference type="InterPro" id="IPR051591">
    <property type="entry name" value="UPF0224_FAM112_RNA_Proc"/>
</dbReference>
<evidence type="ECO:0000313" key="6">
    <source>
        <dbReference type="EMBL" id="ACO09209.1"/>
    </source>
</evidence>
<evidence type="ECO:0000256" key="4">
    <source>
        <dbReference type="SAM" id="MobiDB-lite"/>
    </source>
</evidence>
<dbReference type="GO" id="GO:0005654">
    <property type="term" value="C:nucleoplasm"/>
    <property type="evidence" value="ECO:0007669"/>
    <property type="project" value="TreeGrafter"/>
</dbReference>
<feature type="compositionally biased region" description="Basic residues" evidence="4">
    <location>
        <begin position="330"/>
        <end position="339"/>
    </location>
</feature>
<proteinExistence type="evidence at transcript level"/>
<evidence type="ECO:0000259" key="5">
    <source>
        <dbReference type="PROSITE" id="PS51800"/>
    </source>
</evidence>
<organism evidence="6">
    <name type="scientific">Osmerus mordax</name>
    <name type="common">Rainbow smelt</name>
    <name type="synonym">Atherina mordax</name>
    <dbReference type="NCBI Taxonomy" id="8014"/>
    <lineage>
        <taxon>Eukaryota</taxon>
        <taxon>Metazoa</taxon>
        <taxon>Chordata</taxon>
        <taxon>Craniata</taxon>
        <taxon>Vertebrata</taxon>
        <taxon>Euteleostomi</taxon>
        <taxon>Actinopterygii</taxon>
        <taxon>Neopterygii</taxon>
        <taxon>Teleostei</taxon>
        <taxon>Stomiati</taxon>
        <taxon>Osmeriformes</taxon>
        <taxon>Osmeridae</taxon>
        <taxon>Osmerus</taxon>
    </lineage>
</organism>
<feature type="compositionally biased region" description="Basic and acidic residues" evidence="4">
    <location>
        <begin position="309"/>
        <end position="329"/>
    </location>
</feature>
<dbReference type="AlphaFoldDB" id="C1BJK6"/>
<name>C1BJK6_OSMMO</name>
<dbReference type="PANTHER" id="PTHR21402">
    <property type="entry name" value="GAMETOCYTE SPECIFIC FACTOR 1-RELATED"/>
    <property type="match status" value="1"/>
</dbReference>
<dbReference type="GO" id="GO:0008270">
    <property type="term" value="F:zinc ion binding"/>
    <property type="evidence" value="ECO:0007669"/>
    <property type="project" value="UniProtKB-KW"/>
</dbReference>
<reference evidence="6" key="1">
    <citation type="submission" date="2009-03" db="EMBL/GenBank/DDBJ databases">
        <title>Osmerus mordax full-length cDNAs.</title>
        <authorList>
            <person name="von Schalburg K."/>
            <person name="Leong J."/>
            <person name="Cooper G."/>
            <person name="Davidson W.S."/>
            <person name="Koop B.F."/>
        </authorList>
    </citation>
    <scope>NUCLEOTIDE SEQUENCE</scope>
    <source>
        <tissue evidence="6">Brain</tissue>
    </source>
</reference>
<evidence type="ECO:0000256" key="1">
    <source>
        <dbReference type="ARBA" id="ARBA00022723"/>
    </source>
</evidence>
<dbReference type="SUPFAM" id="SSF57667">
    <property type="entry name" value="beta-beta-alpha zinc fingers"/>
    <property type="match status" value="1"/>
</dbReference>
<sequence length="365" mass="43078">MNDSPVECEVLEMQKCQDRLRCLEELTEFTANCKNQLDELIETLGWTREKAQSQESMEVCPYDPNHRVPSRRMEKHKASCQLSKMGYSQEEQAEMLDPFVYYEKSNITCFNMDRHTQQQVILQARANAPPLRMEGLYSQGEFSKDPPDVPQNHKRATSDLTVADRLALYDHVTRVTSQQKEQAEASNNEDLYIDLVAKLKKGDDQNGPKSHLELMAEMRDYKRRRQSYRAKNVHITKKSYTEVVREVIEVHSGELARQWKDEQKEVEKLGETKRNSHRRRSEDRRSPSTESRHSHVGPREGHSKRHRSTERSRAGSKERSREPSQEHRQKESKKKRKRDSRSPDERHHDKKKKKKKKKDDKEKEK</sequence>
<dbReference type="EMBL" id="BT074785">
    <property type="protein sequence ID" value="ACO09209.1"/>
    <property type="molecule type" value="mRNA"/>
</dbReference>
<feature type="region of interest" description="Disordered" evidence="4">
    <location>
        <begin position="266"/>
        <end position="365"/>
    </location>
</feature>
<keyword evidence="1" id="KW-0479">Metal-binding</keyword>
<evidence type="ECO:0000256" key="2">
    <source>
        <dbReference type="ARBA" id="ARBA00022771"/>
    </source>
</evidence>
<feature type="compositionally biased region" description="Basic residues" evidence="4">
    <location>
        <begin position="348"/>
        <end position="358"/>
    </location>
</feature>
<dbReference type="GO" id="GO:0005689">
    <property type="term" value="C:U12-type spliceosomal complex"/>
    <property type="evidence" value="ECO:0007669"/>
    <property type="project" value="TreeGrafter"/>
</dbReference>
<evidence type="ECO:0000256" key="3">
    <source>
        <dbReference type="ARBA" id="ARBA00022833"/>
    </source>
</evidence>
<dbReference type="PANTHER" id="PTHR21402:SF10">
    <property type="entry name" value="U11_U12 SMALL NUCLEAR RIBONUCLEOPROTEIN 48 KDA PROTEIN"/>
    <property type="match status" value="1"/>
</dbReference>
<feature type="domain" description="CHHC U11-48K-type" evidence="5">
    <location>
        <begin position="57"/>
        <end position="84"/>
    </location>
</feature>
<feature type="compositionally biased region" description="Basic and acidic residues" evidence="4">
    <location>
        <begin position="266"/>
        <end position="301"/>
    </location>
</feature>
<keyword evidence="2" id="KW-0863">Zinc-finger</keyword>
<dbReference type="Pfam" id="PF05253">
    <property type="entry name" value="zf-U11-48K"/>
    <property type="match status" value="1"/>
</dbReference>
<dbReference type="InterPro" id="IPR036236">
    <property type="entry name" value="Znf_C2H2_sf"/>
</dbReference>
<dbReference type="PROSITE" id="PS51800">
    <property type="entry name" value="ZF_CHHC_U11_48K"/>
    <property type="match status" value="1"/>
</dbReference>
<dbReference type="GO" id="GO:0005829">
    <property type="term" value="C:cytosol"/>
    <property type="evidence" value="ECO:0007669"/>
    <property type="project" value="TreeGrafter"/>
</dbReference>
<gene>
    <name evidence="6" type="primary">CF151</name>
</gene>
<accession>C1BJK6</accession>
<keyword evidence="3" id="KW-0862">Zinc</keyword>
<protein>
    <submittedName>
        <fullName evidence="6">U11/U12 snRNP 48 kDa protein</fullName>
    </submittedName>
</protein>